<keyword evidence="3" id="KW-1185">Reference proteome</keyword>
<name>A0A8J4DED7_9ACTN</name>
<evidence type="ECO:0000256" key="1">
    <source>
        <dbReference type="SAM" id="MobiDB-lite"/>
    </source>
</evidence>
<evidence type="ECO:0000313" key="2">
    <source>
        <dbReference type="EMBL" id="GII58861.1"/>
    </source>
</evidence>
<gene>
    <name evidence="2" type="ORF">Pth03_72500</name>
</gene>
<feature type="region of interest" description="Disordered" evidence="1">
    <location>
        <begin position="1"/>
        <end position="23"/>
    </location>
</feature>
<dbReference type="AlphaFoldDB" id="A0A8J4DED7"/>
<reference evidence="2" key="1">
    <citation type="submission" date="2021-01" db="EMBL/GenBank/DDBJ databases">
        <title>Whole genome shotgun sequence of Planotetraspora thailandica NBRC 104271.</title>
        <authorList>
            <person name="Komaki H."/>
            <person name="Tamura T."/>
        </authorList>
    </citation>
    <scope>NUCLEOTIDE SEQUENCE</scope>
    <source>
        <strain evidence="2">NBRC 104271</strain>
    </source>
</reference>
<proteinExistence type="predicted"/>
<dbReference type="Proteomes" id="UP000605992">
    <property type="component" value="Unassembled WGS sequence"/>
</dbReference>
<sequence>MAGPMPTPEFRGDGLDGRAGLDGDGLRARRALDAVSRQGPEAVEEETLRMKSELLRLYGWEGYQRVIAKMESDLARLRERPAQ</sequence>
<organism evidence="2 3">
    <name type="scientific">Planotetraspora thailandica</name>
    <dbReference type="NCBI Taxonomy" id="487172"/>
    <lineage>
        <taxon>Bacteria</taxon>
        <taxon>Bacillati</taxon>
        <taxon>Actinomycetota</taxon>
        <taxon>Actinomycetes</taxon>
        <taxon>Streptosporangiales</taxon>
        <taxon>Streptosporangiaceae</taxon>
        <taxon>Planotetraspora</taxon>
    </lineage>
</organism>
<comment type="caution">
    <text evidence="2">The sequence shown here is derived from an EMBL/GenBank/DDBJ whole genome shotgun (WGS) entry which is preliminary data.</text>
</comment>
<evidence type="ECO:0000313" key="3">
    <source>
        <dbReference type="Proteomes" id="UP000605992"/>
    </source>
</evidence>
<protein>
    <submittedName>
        <fullName evidence="2">Uncharacterized protein</fullName>
    </submittedName>
</protein>
<dbReference type="EMBL" id="BOOR01000072">
    <property type="protein sequence ID" value="GII58861.1"/>
    <property type="molecule type" value="Genomic_DNA"/>
</dbReference>
<feature type="compositionally biased region" description="Basic and acidic residues" evidence="1">
    <location>
        <begin position="10"/>
        <end position="23"/>
    </location>
</feature>
<accession>A0A8J4DED7</accession>